<feature type="domain" description="Heavy metal binding" evidence="5">
    <location>
        <begin position="70"/>
        <end position="97"/>
    </location>
</feature>
<keyword evidence="2" id="KW-0813">Transport</keyword>
<dbReference type="SUPFAM" id="SSF111369">
    <property type="entry name" value="HlyD-like secretion proteins"/>
    <property type="match status" value="1"/>
</dbReference>
<feature type="region of interest" description="Disordered" evidence="3">
    <location>
        <begin position="437"/>
        <end position="471"/>
    </location>
</feature>
<evidence type="ECO:0000313" key="10">
    <source>
        <dbReference type="EMBL" id="RUO19516.1"/>
    </source>
</evidence>
<sequence>MKTIKTTAAITALFAVLITTTLSLSVGLQAPVHAHDHGEHHDHSGHAHSSNGQQSAADGGLFTQTQEQEYTCSMHPNFRSTDPNDRCPICGMELIPVAAGGSDDDGDVTRIEFSGRSLALLGLQTEPVRDGLAQYELRLTGQLDYDERGLTSISAWTSGRIERLLVNYEGARVTQGEPLIELYSPELLVAQQELLQAIRLSNRQGPAFVQEGHQQTLRAARERLRLLGMTTEQIDALIERGEAQERVVIHAPSSGLVTTRAVSQGDYVNTGDMLLAIADSNKLWLVLDVFERDVNHFVVGDSVQLQLSLGHRSAREVSGTIVSMAPRIDDERRTRGVRIALDADDLVAAAGGFVRATLQLQREGVLTIPASAPLITGKRAVVYVQEEASSGAFAAREVELGGRYGDRYEVLSGLSADELVVSRGAFRIDSELQLRGRPSMMAPQGGGATGHEHHGGSAGTTDEHAEHAAASSAAVEFDSTVDASAVFAAYHQMWAALHSDDLAAWQQAATEFHDAVAAVTWPSALATQHEQLTTGAGHAHHVDRISVARDQFYAHSQAMITLAEAGYHHGDLHLMFCPMARRGEGAYWLQEQDELLNPYFGSRMLRCGDHMGVLSGGNH</sequence>
<feature type="domain" description="CusB-like three alpha-helical bundle" evidence="6">
    <location>
        <begin position="186"/>
        <end position="244"/>
    </location>
</feature>
<dbReference type="InterPro" id="IPR058649">
    <property type="entry name" value="CzcB_C"/>
</dbReference>
<dbReference type="PANTHER" id="PTHR30097">
    <property type="entry name" value="CATION EFFLUX SYSTEM PROTEIN CUSB"/>
    <property type="match status" value="1"/>
</dbReference>
<evidence type="ECO:0000259" key="9">
    <source>
        <dbReference type="Pfam" id="PF25975"/>
    </source>
</evidence>
<dbReference type="Gene3D" id="6.10.140.730">
    <property type="match status" value="1"/>
</dbReference>
<dbReference type="NCBIfam" id="TIGR01730">
    <property type="entry name" value="RND_mfp"/>
    <property type="match status" value="1"/>
</dbReference>
<dbReference type="OrthoDB" id="9806939at2"/>
<feature type="compositionally biased region" description="Basic and acidic residues" evidence="3">
    <location>
        <begin position="35"/>
        <end position="45"/>
    </location>
</feature>
<dbReference type="GO" id="GO:0060003">
    <property type="term" value="P:copper ion export"/>
    <property type="evidence" value="ECO:0007669"/>
    <property type="project" value="TreeGrafter"/>
</dbReference>
<organism evidence="10 11">
    <name type="scientific">Aliidiomarina haloalkalitolerans</name>
    <dbReference type="NCBI Taxonomy" id="859059"/>
    <lineage>
        <taxon>Bacteria</taxon>
        <taxon>Pseudomonadati</taxon>
        <taxon>Pseudomonadota</taxon>
        <taxon>Gammaproteobacteria</taxon>
        <taxon>Alteromonadales</taxon>
        <taxon>Idiomarinaceae</taxon>
        <taxon>Aliidiomarina</taxon>
    </lineage>
</organism>
<evidence type="ECO:0000259" key="7">
    <source>
        <dbReference type="Pfam" id="PF25919"/>
    </source>
</evidence>
<evidence type="ECO:0000256" key="2">
    <source>
        <dbReference type="ARBA" id="ARBA00022448"/>
    </source>
</evidence>
<evidence type="ECO:0000259" key="6">
    <source>
        <dbReference type="Pfam" id="PF25869"/>
    </source>
</evidence>
<reference evidence="10 11" key="1">
    <citation type="journal article" date="2011" name="Front. Microbiol.">
        <title>Genomic signatures of strain selection and enhancement in Bacillus atrophaeus var. globigii, a historical biowarfare simulant.</title>
        <authorList>
            <person name="Gibbons H.S."/>
            <person name="Broomall S.M."/>
            <person name="McNew L.A."/>
            <person name="Daligault H."/>
            <person name="Chapman C."/>
            <person name="Bruce D."/>
            <person name="Karavis M."/>
            <person name="Krepps M."/>
            <person name="McGregor P.A."/>
            <person name="Hong C."/>
            <person name="Park K.H."/>
            <person name="Akmal A."/>
            <person name="Feldman A."/>
            <person name="Lin J.S."/>
            <person name="Chang W.E."/>
            <person name="Higgs B.W."/>
            <person name="Demirev P."/>
            <person name="Lindquist J."/>
            <person name="Liem A."/>
            <person name="Fochler E."/>
            <person name="Read T.D."/>
            <person name="Tapia R."/>
            <person name="Johnson S."/>
            <person name="Bishop-Lilly K.A."/>
            <person name="Detter C."/>
            <person name="Han C."/>
            <person name="Sozhamannan S."/>
            <person name="Rosenzweig C.N."/>
            <person name="Skowronski E.W."/>
        </authorList>
    </citation>
    <scope>NUCLEOTIDE SEQUENCE [LARGE SCALE GENOMIC DNA]</scope>
    <source>
        <strain evidence="10 11">AK5</strain>
    </source>
</reference>
<dbReference type="InterPro" id="IPR045800">
    <property type="entry name" value="HMBD"/>
</dbReference>
<dbReference type="InterPro" id="IPR006143">
    <property type="entry name" value="RND_pump_MFP"/>
</dbReference>
<dbReference type="Pfam" id="PF25869">
    <property type="entry name" value="3HB_CusB"/>
    <property type="match status" value="1"/>
</dbReference>
<dbReference type="Pfam" id="PF25954">
    <property type="entry name" value="Beta-barrel_RND_2"/>
    <property type="match status" value="1"/>
</dbReference>
<evidence type="ECO:0000256" key="3">
    <source>
        <dbReference type="SAM" id="MobiDB-lite"/>
    </source>
</evidence>
<dbReference type="PANTHER" id="PTHR30097:SF4">
    <property type="entry name" value="SLR6042 PROTEIN"/>
    <property type="match status" value="1"/>
</dbReference>
<feature type="signal peptide" evidence="4">
    <location>
        <begin position="1"/>
        <end position="34"/>
    </location>
</feature>
<dbReference type="Pfam" id="PF25919">
    <property type="entry name" value="BSH_CusB"/>
    <property type="match status" value="1"/>
</dbReference>
<comment type="caution">
    <text evidence="10">The sequence shown here is derived from an EMBL/GenBank/DDBJ whole genome shotgun (WGS) entry which is preliminary data.</text>
</comment>
<dbReference type="GO" id="GO:0030288">
    <property type="term" value="C:outer membrane-bounded periplasmic space"/>
    <property type="evidence" value="ECO:0007669"/>
    <property type="project" value="TreeGrafter"/>
</dbReference>
<dbReference type="InterPro" id="IPR058790">
    <property type="entry name" value="BSH_CusB"/>
</dbReference>
<name>A0A432VSZ5_9GAMM</name>
<dbReference type="Pfam" id="PF25975">
    <property type="entry name" value="CzcB_C"/>
    <property type="match status" value="1"/>
</dbReference>
<feature type="chain" id="PRO_5019500009" evidence="4">
    <location>
        <begin position="35"/>
        <end position="619"/>
    </location>
</feature>
<dbReference type="GO" id="GO:0046914">
    <property type="term" value="F:transition metal ion binding"/>
    <property type="evidence" value="ECO:0007669"/>
    <property type="project" value="TreeGrafter"/>
</dbReference>
<dbReference type="Pfam" id="PF19335">
    <property type="entry name" value="HMBD"/>
    <property type="match status" value="1"/>
</dbReference>
<dbReference type="InterPro" id="IPR058791">
    <property type="entry name" value="3HB_CusB"/>
</dbReference>
<accession>A0A432VSZ5</accession>
<dbReference type="GO" id="GO:0015679">
    <property type="term" value="P:plasma membrane copper ion transport"/>
    <property type="evidence" value="ECO:0007669"/>
    <property type="project" value="TreeGrafter"/>
</dbReference>
<evidence type="ECO:0000259" key="8">
    <source>
        <dbReference type="Pfam" id="PF25954"/>
    </source>
</evidence>
<dbReference type="Gene3D" id="2.40.420.20">
    <property type="match status" value="1"/>
</dbReference>
<evidence type="ECO:0000256" key="1">
    <source>
        <dbReference type="ARBA" id="ARBA00009477"/>
    </source>
</evidence>
<dbReference type="InterPro" id="IPR051909">
    <property type="entry name" value="MFP_Cation_Efflux"/>
</dbReference>
<feature type="region of interest" description="Disordered" evidence="3">
    <location>
        <begin position="35"/>
        <end position="58"/>
    </location>
</feature>
<proteinExistence type="inferred from homology"/>
<keyword evidence="11" id="KW-1185">Reference proteome</keyword>
<comment type="similarity">
    <text evidence="1">Belongs to the membrane fusion protein (MFP) (TC 8.A.1) family.</text>
</comment>
<dbReference type="GO" id="GO:0022857">
    <property type="term" value="F:transmembrane transporter activity"/>
    <property type="evidence" value="ECO:0007669"/>
    <property type="project" value="InterPro"/>
</dbReference>
<evidence type="ECO:0000259" key="5">
    <source>
        <dbReference type="Pfam" id="PF19335"/>
    </source>
</evidence>
<evidence type="ECO:0000313" key="11">
    <source>
        <dbReference type="Proteomes" id="UP000288212"/>
    </source>
</evidence>
<feature type="domain" description="CusB-like barrel-sandwich hybrid" evidence="7">
    <location>
        <begin position="152"/>
        <end position="278"/>
    </location>
</feature>
<gene>
    <name evidence="10" type="ORF">CWE06_08275</name>
</gene>
<dbReference type="AlphaFoldDB" id="A0A432VSZ5"/>
<feature type="compositionally biased region" description="Basic and acidic residues" evidence="3">
    <location>
        <begin position="450"/>
        <end position="467"/>
    </location>
</feature>
<dbReference type="RefSeq" id="WP_126793023.1">
    <property type="nucleotide sequence ID" value="NZ_PIPI01000005.1"/>
</dbReference>
<dbReference type="Proteomes" id="UP000288212">
    <property type="component" value="Unassembled WGS sequence"/>
</dbReference>
<dbReference type="InterPro" id="IPR058792">
    <property type="entry name" value="Beta-barrel_RND_2"/>
</dbReference>
<keyword evidence="4" id="KW-0732">Signal</keyword>
<dbReference type="GO" id="GO:0016020">
    <property type="term" value="C:membrane"/>
    <property type="evidence" value="ECO:0007669"/>
    <property type="project" value="InterPro"/>
</dbReference>
<dbReference type="Gene3D" id="2.40.30.170">
    <property type="match status" value="1"/>
</dbReference>
<feature type="domain" description="CusB-like beta-barrel" evidence="8">
    <location>
        <begin position="282"/>
        <end position="359"/>
    </location>
</feature>
<dbReference type="EMBL" id="PIPI01000005">
    <property type="protein sequence ID" value="RUO19516.1"/>
    <property type="molecule type" value="Genomic_DNA"/>
</dbReference>
<feature type="domain" description="CzcB-like C-terminal circularly permuted SH3-like" evidence="9">
    <location>
        <begin position="367"/>
        <end position="427"/>
    </location>
</feature>
<evidence type="ECO:0000256" key="4">
    <source>
        <dbReference type="SAM" id="SignalP"/>
    </source>
</evidence>
<protein>
    <submittedName>
        <fullName evidence="10">Efflux RND transporter periplasmic adaptor subunit</fullName>
    </submittedName>
</protein>